<reference evidence="5 6" key="1">
    <citation type="journal article" date="2019" name="Int. J. Syst. Evol. Microbiol.">
        <title>The Global Catalogue of Microorganisms (GCM) 10K type strain sequencing project: providing services to taxonomists for standard genome sequencing and annotation.</title>
        <authorList>
            <consortium name="The Broad Institute Genomics Platform"/>
            <consortium name="The Broad Institute Genome Sequencing Center for Infectious Disease"/>
            <person name="Wu L."/>
            <person name="Ma J."/>
        </authorList>
    </citation>
    <scope>NUCLEOTIDE SEQUENCE [LARGE SCALE GENOMIC DNA]</scope>
    <source>
        <strain evidence="5 6">JCM 3380</strain>
    </source>
</reference>
<proteinExistence type="predicted"/>
<dbReference type="Proteomes" id="UP001500416">
    <property type="component" value="Unassembled WGS sequence"/>
</dbReference>
<keyword evidence="1" id="KW-0547">Nucleotide-binding</keyword>
<protein>
    <recommendedName>
        <fullName evidence="7">DEAD/DEAH box helicase</fullName>
    </recommendedName>
</protein>
<feature type="domain" description="Helicase C-terminal" evidence="4">
    <location>
        <begin position="296"/>
        <end position="449"/>
    </location>
</feature>
<evidence type="ECO:0000313" key="6">
    <source>
        <dbReference type="Proteomes" id="UP001500416"/>
    </source>
</evidence>
<comment type="caution">
    <text evidence="5">The sequence shown here is derived from an EMBL/GenBank/DDBJ whole genome shotgun (WGS) entry which is preliminary data.</text>
</comment>
<dbReference type="PROSITE" id="PS51194">
    <property type="entry name" value="HELICASE_CTER"/>
    <property type="match status" value="1"/>
</dbReference>
<gene>
    <name evidence="5" type="ORF">GCM10010492_42530</name>
</gene>
<dbReference type="SUPFAM" id="SSF52540">
    <property type="entry name" value="P-loop containing nucleoside triphosphate hydrolases"/>
    <property type="match status" value="1"/>
</dbReference>
<dbReference type="CDD" id="cd18797">
    <property type="entry name" value="SF2_C_Hrq"/>
    <property type="match status" value="1"/>
</dbReference>
<keyword evidence="6" id="KW-1185">Reference proteome</keyword>
<evidence type="ECO:0000256" key="2">
    <source>
        <dbReference type="ARBA" id="ARBA00022840"/>
    </source>
</evidence>
<dbReference type="Gene3D" id="3.40.50.300">
    <property type="entry name" value="P-loop containing nucleotide triphosphate hydrolases"/>
    <property type="match status" value="2"/>
</dbReference>
<dbReference type="InterPro" id="IPR022307">
    <property type="entry name" value="Helicase_put_actinobac"/>
</dbReference>
<evidence type="ECO:0000256" key="1">
    <source>
        <dbReference type="ARBA" id="ARBA00022741"/>
    </source>
</evidence>
<dbReference type="Pfam" id="PF09369">
    <property type="entry name" value="MZB"/>
    <property type="match status" value="1"/>
</dbReference>
<dbReference type="PROSITE" id="PS51192">
    <property type="entry name" value="HELICASE_ATP_BIND_1"/>
    <property type="match status" value="1"/>
</dbReference>
<dbReference type="PANTHER" id="PTHR47957">
    <property type="entry name" value="ATP-DEPENDENT HELICASE HRQ1"/>
    <property type="match status" value="1"/>
</dbReference>
<dbReference type="Pfam" id="PF00270">
    <property type="entry name" value="DEAD"/>
    <property type="match status" value="1"/>
</dbReference>
<evidence type="ECO:0008006" key="7">
    <source>
        <dbReference type="Google" id="ProtNLM"/>
    </source>
</evidence>
<dbReference type="Pfam" id="PF22982">
    <property type="entry name" value="WHD_HRQ1"/>
    <property type="match status" value="1"/>
</dbReference>
<dbReference type="InterPro" id="IPR027417">
    <property type="entry name" value="P-loop_NTPase"/>
</dbReference>
<dbReference type="Pfam" id="PF00271">
    <property type="entry name" value="Helicase_C"/>
    <property type="match status" value="1"/>
</dbReference>
<evidence type="ECO:0000259" key="4">
    <source>
        <dbReference type="PROSITE" id="PS51194"/>
    </source>
</evidence>
<evidence type="ECO:0000313" key="5">
    <source>
        <dbReference type="EMBL" id="GAA0238860.1"/>
    </source>
</evidence>
<dbReference type="InterPro" id="IPR018973">
    <property type="entry name" value="MZB"/>
</dbReference>
<evidence type="ECO:0000259" key="3">
    <source>
        <dbReference type="PROSITE" id="PS51192"/>
    </source>
</evidence>
<dbReference type="InterPro" id="IPR055227">
    <property type="entry name" value="HRQ1_WHD"/>
</dbReference>
<dbReference type="InterPro" id="IPR011545">
    <property type="entry name" value="DEAD/DEAH_box_helicase_dom"/>
</dbReference>
<dbReference type="PANTHER" id="PTHR47957:SF3">
    <property type="entry name" value="ATP-DEPENDENT HELICASE HRQ1"/>
    <property type="match status" value="1"/>
</dbReference>
<dbReference type="InterPro" id="IPR001650">
    <property type="entry name" value="Helicase_C-like"/>
</dbReference>
<keyword evidence="2" id="KW-0067">ATP-binding</keyword>
<dbReference type="SMART" id="SM00490">
    <property type="entry name" value="HELICc"/>
    <property type="match status" value="1"/>
</dbReference>
<dbReference type="InterPro" id="IPR014001">
    <property type="entry name" value="Helicase_ATP-bd"/>
</dbReference>
<sequence>MSVGCAKLRLVANQARRLLDRVLAGVPAGESPLTHTTDLARRPADTVPWPSWAPPDAVKALVERGVVEPWRHQAEAASLAWGGSHVVLATGTASGKSLAYQLPVLTAVHNDPKATALYLSPTKALGADQLRSVEALGVAGVRAASFDGDTPMAERDWVRAHANWVFTNPDMLHRGVLPNHSRWMRFFRKLSYVVVDECHSYRGVFGSHVALLLRRLRRVAQRYGADPVFILASATVADPATSASRLAGVRCAAVTEDGSPRAARTVALWEPPLLEELEGENGAPVRRSAGAETARILADLVVEGARSLAFVRSRIGAELTAIGARRQLAEVDPELSERVAAYRGGYLPEERRALERALSSGELLGVASTNALELGVDIVGLDAVVVAGFPGTLASFWQQAGRAGRTGDTDALVVFVARDDPLDTYLVHNPAAVLEKPVEATVLDPTNPYVLEPHLACAAAELPLTPDALEPFGGAAAVAVLDDMVARKVLRRRPNGWYWTSHDRPHADVDIRGSGGEQVVVVEGETGRMLGTVDPGAACWTVHDGAVYLHQGESYVVDRLDLESGIALVHAEKPEWSTTARDTKDIAVVRTLESRVYEGVTVNLGEVEVTSQVVGYLRKLPSGQVIDAVALDMPTQTLRTRAVWYTVDAELLGSAPGGAGLEPARVPGALHAAEHAAIGLLPLFATCDRWDIGGVSTALHQDTGEATVFVHDGHPGGAGFADRGFAAVVPWLAATREAIAACTCPAGCPSCVQSPKCGNGNDPLDKAGGLAVLDVVLGVVGAKAHDVRHGRVEGS</sequence>
<dbReference type="SMART" id="SM00487">
    <property type="entry name" value="DEXDc"/>
    <property type="match status" value="1"/>
</dbReference>
<organism evidence="5 6">
    <name type="scientific">Saccharothrix mutabilis subsp. mutabilis</name>
    <dbReference type="NCBI Taxonomy" id="66855"/>
    <lineage>
        <taxon>Bacteria</taxon>
        <taxon>Bacillati</taxon>
        <taxon>Actinomycetota</taxon>
        <taxon>Actinomycetes</taxon>
        <taxon>Pseudonocardiales</taxon>
        <taxon>Pseudonocardiaceae</taxon>
        <taxon>Saccharothrix</taxon>
    </lineage>
</organism>
<name>A0ABN0U4X4_9PSEU</name>
<feature type="domain" description="Helicase ATP-binding" evidence="3">
    <location>
        <begin position="77"/>
        <end position="254"/>
    </location>
</feature>
<dbReference type="CDD" id="cd17923">
    <property type="entry name" value="DEXHc_Hrq1-like"/>
    <property type="match status" value="1"/>
</dbReference>
<dbReference type="EMBL" id="BAAABU010000009">
    <property type="protein sequence ID" value="GAA0238860.1"/>
    <property type="molecule type" value="Genomic_DNA"/>
</dbReference>
<dbReference type="NCBIfam" id="TIGR03817">
    <property type="entry name" value="DECH_helic"/>
    <property type="match status" value="1"/>
</dbReference>
<accession>A0ABN0U4X4</accession>
<dbReference type="RefSeq" id="WP_343935585.1">
    <property type="nucleotide sequence ID" value="NZ_BAAABU010000009.1"/>
</dbReference>